<proteinExistence type="predicted"/>
<evidence type="ECO:0000313" key="2">
    <source>
        <dbReference type="EMBL" id="MBW6530464.1"/>
    </source>
</evidence>
<sequence>MKKGLAMLITSLRFEKEGYLGWLFVFANRAQSAFLIVGTLLIGVVFYFLSEGYPLCMFTAFLGGWSALRLQDKAWVRTDAEGCALITSRLEASGFLKDRDQNNWRPPLSSWMQWQNTTVIIHDTCEEGTLTYRLSAPYVLLQRLIRGLPQINGIATTLE</sequence>
<dbReference type="EMBL" id="JAHXZN010000001">
    <property type="protein sequence ID" value="MBW6530464.1"/>
    <property type="molecule type" value="Genomic_DNA"/>
</dbReference>
<keyword evidence="1" id="KW-1133">Transmembrane helix</keyword>
<accession>A0ABS7BM05</accession>
<keyword evidence="1" id="KW-0472">Membrane</keyword>
<feature type="transmembrane region" description="Helical" evidence="1">
    <location>
        <begin position="52"/>
        <end position="68"/>
    </location>
</feature>
<comment type="caution">
    <text evidence="2">The sequence shown here is derived from an EMBL/GenBank/DDBJ whole genome shotgun (WGS) entry which is preliminary data.</text>
</comment>
<feature type="transmembrane region" description="Helical" evidence="1">
    <location>
        <begin position="20"/>
        <end position="46"/>
    </location>
</feature>
<dbReference type="Proteomes" id="UP000759103">
    <property type="component" value="Unassembled WGS sequence"/>
</dbReference>
<reference evidence="2 3" key="1">
    <citation type="submission" date="2021-07" db="EMBL/GenBank/DDBJ databases">
        <title>Sphingomonas sp.</title>
        <authorList>
            <person name="Feng G."/>
            <person name="Li J."/>
            <person name="Pan M."/>
        </authorList>
    </citation>
    <scope>NUCLEOTIDE SEQUENCE [LARGE SCALE GENOMIC DNA]</scope>
    <source>
        <strain evidence="2 3">RRHST34</strain>
    </source>
</reference>
<keyword evidence="3" id="KW-1185">Reference proteome</keyword>
<gene>
    <name evidence="2" type="ORF">KZ820_06925</name>
</gene>
<evidence type="ECO:0000313" key="3">
    <source>
        <dbReference type="Proteomes" id="UP000759103"/>
    </source>
</evidence>
<dbReference type="RefSeq" id="WP_219747821.1">
    <property type="nucleotide sequence ID" value="NZ_JAHXZN010000001.1"/>
</dbReference>
<keyword evidence="1" id="KW-0812">Transmembrane</keyword>
<organism evidence="2 3">
    <name type="scientific">Sphingomonas citri</name>
    <dbReference type="NCBI Taxonomy" id="2862499"/>
    <lineage>
        <taxon>Bacteria</taxon>
        <taxon>Pseudomonadati</taxon>
        <taxon>Pseudomonadota</taxon>
        <taxon>Alphaproteobacteria</taxon>
        <taxon>Sphingomonadales</taxon>
        <taxon>Sphingomonadaceae</taxon>
        <taxon>Sphingomonas</taxon>
    </lineage>
</organism>
<name>A0ABS7BM05_9SPHN</name>
<evidence type="ECO:0000256" key="1">
    <source>
        <dbReference type="SAM" id="Phobius"/>
    </source>
</evidence>
<protein>
    <submittedName>
        <fullName evidence="2">Uncharacterized protein</fullName>
    </submittedName>
</protein>